<dbReference type="KEGG" id="ssm:Spirs_3257"/>
<dbReference type="GO" id="GO:0046872">
    <property type="term" value="F:metal ion binding"/>
    <property type="evidence" value="ECO:0007669"/>
    <property type="project" value="UniProtKB-KW"/>
</dbReference>
<evidence type="ECO:0000313" key="6">
    <source>
        <dbReference type="Proteomes" id="UP000002318"/>
    </source>
</evidence>
<dbReference type="PANTHER" id="PTHR43312:SF2">
    <property type="entry name" value="OXIDOREDUCTASE"/>
    <property type="match status" value="1"/>
</dbReference>
<evidence type="ECO:0000256" key="1">
    <source>
        <dbReference type="ARBA" id="ARBA00022723"/>
    </source>
</evidence>
<dbReference type="CDD" id="cd19096">
    <property type="entry name" value="AKR_Fe-S_oxidoreductase"/>
    <property type="match status" value="1"/>
</dbReference>
<dbReference type="Gene3D" id="3.20.20.100">
    <property type="entry name" value="NADP-dependent oxidoreductase domain"/>
    <property type="match status" value="1"/>
</dbReference>
<dbReference type="AlphaFoldDB" id="E1RAI7"/>
<keyword evidence="1" id="KW-0479">Metal-binding</keyword>
<dbReference type="InterPro" id="IPR023210">
    <property type="entry name" value="NADP_OxRdtase_dom"/>
</dbReference>
<dbReference type="STRING" id="573413.Spirs_3257"/>
<gene>
    <name evidence="5" type="ordered locus">Spirs_3257</name>
</gene>
<dbReference type="EMBL" id="CP002116">
    <property type="protein sequence ID" value="ADK82355.1"/>
    <property type="molecule type" value="Genomic_DNA"/>
</dbReference>
<keyword evidence="3" id="KW-0411">Iron-sulfur</keyword>
<dbReference type="InterPro" id="IPR036812">
    <property type="entry name" value="NAD(P)_OxRdtase_dom_sf"/>
</dbReference>
<evidence type="ECO:0000256" key="2">
    <source>
        <dbReference type="ARBA" id="ARBA00023004"/>
    </source>
</evidence>
<dbReference type="PROSITE" id="PS51379">
    <property type="entry name" value="4FE4S_FER_2"/>
    <property type="match status" value="1"/>
</dbReference>
<dbReference type="eggNOG" id="COG1453">
    <property type="taxonomic scope" value="Bacteria"/>
</dbReference>
<accession>E1RAI7</accession>
<evidence type="ECO:0000313" key="5">
    <source>
        <dbReference type="EMBL" id="ADK82355.1"/>
    </source>
</evidence>
<reference evidence="5 6" key="1">
    <citation type="journal article" date="2010" name="Stand. Genomic Sci.">
        <title>Complete genome sequence of Spirochaeta smaragdinae type strain (SEBR 4228).</title>
        <authorList>
            <person name="Mavromatis K."/>
            <person name="Yasawong M."/>
            <person name="Chertkov O."/>
            <person name="Lapidus A."/>
            <person name="Lucas S."/>
            <person name="Nolan M."/>
            <person name="Del Rio T.G."/>
            <person name="Tice H."/>
            <person name="Cheng J.F."/>
            <person name="Pitluck S."/>
            <person name="Liolios K."/>
            <person name="Ivanova N."/>
            <person name="Tapia R."/>
            <person name="Han C."/>
            <person name="Bruce D."/>
            <person name="Goodwin L."/>
            <person name="Pati A."/>
            <person name="Chen A."/>
            <person name="Palaniappan K."/>
            <person name="Land M."/>
            <person name="Hauser L."/>
            <person name="Chang Y.J."/>
            <person name="Jeffries C.D."/>
            <person name="Detter J.C."/>
            <person name="Rohde M."/>
            <person name="Brambilla E."/>
            <person name="Spring S."/>
            <person name="Goker M."/>
            <person name="Sikorski J."/>
            <person name="Woyke T."/>
            <person name="Bristow J."/>
            <person name="Eisen J.A."/>
            <person name="Markowitz V."/>
            <person name="Hugenholtz P."/>
            <person name="Klenk H.P."/>
            <person name="Kyrpides N.C."/>
        </authorList>
    </citation>
    <scope>NUCLEOTIDE SEQUENCE [LARGE SCALE GENOMIC DNA]</scope>
    <source>
        <strain evidence="6">DSM 11293 / JCM 15392 / SEBR 4228</strain>
    </source>
</reference>
<dbReference type="Proteomes" id="UP000002318">
    <property type="component" value="Chromosome"/>
</dbReference>
<keyword evidence="6" id="KW-1185">Reference proteome</keyword>
<feature type="domain" description="4Fe-4S ferredoxin-type" evidence="4">
    <location>
        <begin position="399"/>
        <end position="427"/>
    </location>
</feature>
<dbReference type="InterPro" id="IPR017900">
    <property type="entry name" value="4Fe4S_Fe_S_CS"/>
</dbReference>
<dbReference type="Pfam" id="PF13534">
    <property type="entry name" value="Fer4_17"/>
    <property type="match status" value="1"/>
</dbReference>
<dbReference type="GO" id="GO:0051536">
    <property type="term" value="F:iron-sulfur cluster binding"/>
    <property type="evidence" value="ECO:0007669"/>
    <property type="project" value="UniProtKB-KW"/>
</dbReference>
<dbReference type="HOGENOM" id="CLU_023205_3_2_12"/>
<keyword evidence="2" id="KW-0408">Iron</keyword>
<evidence type="ECO:0000256" key="3">
    <source>
        <dbReference type="ARBA" id="ARBA00023014"/>
    </source>
</evidence>
<dbReference type="InterPro" id="IPR053135">
    <property type="entry name" value="AKR2_Oxidoreductase"/>
</dbReference>
<dbReference type="PANTHER" id="PTHR43312">
    <property type="entry name" value="D-THREO-ALDOSE 1-DEHYDROGENASE"/>
    <property type="match status" value="1"/>
</dbReference>
<sequence>MADFMSRSVIFHLILFLQYLFLYTAEKKRVITTNIRNSKKKSKSARYLIEYIIYAKRGEMLQYRNFPSGDERYPILGFGCMRFPTLTEGSGIDRQRAEEMLDYALEKGVNYFDTAWPYHDGESEPFLGRFLEERKARNRVNIATKLPSWLIRRKEDPMSFFLQQLERLRTDHVDHYLLHSLNSHTWNHLIKVGIFDFLDEIQGRGHAKMVGFSFHDEYSLFREILESYPWDFCQIQYNFLDTDYQAGLRGLKLAASKKIGVVVSEPLRGGCITRQVPPEIMAIWNEGAAYSPAEWALRYVWDDSRIQVVLSGMRTLEEVEENIRIASEVRTGSLGEEDFERYIRVSRFYEQRQKALCSGCRYCMPCTQGVAIPEVLHFLNEACMFRNPEGTADLYHRTIREKKGAQLCISCKVCERSCPQHLPIADLMQEAVEVLG</sequence>
<evidence type="ECO:0000259" key="4">
    <source>
        <dbReference type="PROSITE" id="PS51379"/>
    </source>
</evidence>
<dbReference type="PROSITE" id="PS00198">
    <property type="entry name" value="4FE4S_FER_1"/>
    <property type="match status" value="1"/>
</dbReference>
<dbReference type="SUPFAM" id="SSF51430">
    <property type="entry name" value="NAD(P)-linked oxidoreductase"/>
    <property type="match status" value="1"/>
</dbReference>
<name>E1RAI7_SEDSS</name>
<dbReference type="SUPFAM" id="SSF46548">
    <property type="entry name" value="alpha-helical ferredoxin"/>
    <property type="match status" value="1"/>
</dbReference>
<protein>
    <submittedName>
        <fullName evidence="5">Aldo/keto reductase</fullName>
    </submittedName>
</protein>
<organism evidence="5 6">
    <name type="scientific">Sediminispirochaeta smaragdinae (strain DSM 11293 / JCM 15392 / SEBR 4228)</name>
    <name type="common">Spirochaeta smaragdinae</name>
    <dbReference type="NCBI Taxonomy" id="573413"/>
    <lineage>
        <taxon>Bacteria</taxon>
        <taxon>Pseudomonadati</taxon>
        <taxon>Spirochaetota</taxon>
        <taxon>Spirochaetia</taxon>
        <taxon>Spirochaetales</taxon>
        <taxon>Spirochaetaceae</taxon>
        <taxon>Sediminispirochaeta</taxon>
    </lineage>
</organism>
<proteinExistence type="predicted"/>
<dbReference type="Pfam" id="PF00248">
    <property type="entry name" value="Aldo_ket_red"/>
    <property type="match status" value="1"/>
</dbReference>
<dbReference type="InterPro" id="IPR017896">
    <property type="entry name" value="4Fe4S_Fe-S-bd"/>
</dbReference>